<dbReference type="SMART" id="SM00363">
    <property type="entry name" value="S4"/>
    <property type="match status" value="1"/>
</dbReference>
<proteinExistence type="inferred from homology"/>
<dbReference type="InterPro" id="IPR050343">
    <property type="entry name" value="RsuA_PseudoU_synthase"/>
</dbReference>
<gene>
    <name evidence="11" type="ORF">CLH61_02305</name>
</gene>
<dbReference type="PROSITE" id="PS01149">
    <property type="entry name" value="PSI_RSU"/>
    <property type="match status" value="1"/>
</dbReference>
<dbReference type="InterPro" id="IPR000748">
    <property type="entry name" value="PsdUridine_synth_RsuA/RluB/E/F"/>
</dbReference>
<sequence>MAKNRPTASTKPAADSPKPGGAERIQKLLARAGVGSRREIEGWMETGRLMVNGEPAAPGQKATTADRFELDGKRLDITAAAEVVRRVLIYNKPEGEVTTRKDPEGRPTVFDRLPRLRDQRWISIGRLDINTTGLVLFTTDGELANRLMHPSSEIDREYAVRIFGEVDDAMIERLLQGVLLEDGMAKFTDISPAGGSGINRWFHVTLMEGRNREVRRLWESQGVRVSRLKRVRYGPVFLPSRLVMGKWEELDQKAVDTLSRTVGLSSVAIPAKTPDEQAAQDRQRRKSPGRAARKPAAGRWEVTGTRPERSAGKSTEKRPGRTSEKATGKSAGNTAGKSADKSAGKSAGRDSAKGSGAGRGPGKATGKGSGKPDTRSGRR</sequence>
<dbReference type="FunFam" id="3.30.70.580:FF:000009">
    <property type="entry name" value="Pseudouridine synthase"/>
    <property type="match status" value="1"/>
</dbReference>
<organism evidence="11 12">
    <name type="scientific">Marinobacter profundi</name>
    <dbReference type="NCBI Taxonomy" id="2666256"/>
    <lineage>
        <taxon>Bacteria</taxon>
        <taxon>Pseudomonadati</taxon>
        <taxon>Pseudomonadota</taxon>
        <taxon>Gammaproteobacteria</taxon>
        <taxon>Pseudomonadales</taxon>
        <taxon>Marinobacteraceae</taxon>
        <taxon>Marinobacter</taxon>
    </lineage>
</organism>
<keyword evidence="4 8" id="KW-0413">Isomerase</keyword>
<dbReference type="EMBL" id="NTFH01000003">
    <property type="protein sequence ID" value="PHQ16826.1"/>
    <property type="molecule type" value="Genomic_DNA"/>
</dbReference>
<feature type="domain" description="RNA-binding S4" evidence="10">
    <location>
        <begin position="23"/>
        <end position="83"/>
    </location>
</feature>
<evidence type="ECO:0000256" key="3">
    <source>
        <dbReference type="ARBA" id="ARBA00022884"/>
    </source>
</evidence>
<dbReference type="RefSeq" id="WP_099613078.1">
    <property type="nucleotide sequence ID" value="NZ_KZ319367.1"/>
</dbReference>
<dbReference type="PANTHER" id="PTHR47683:SF3">
    <property type="entry name" value="RIBOSOMAL LARGE SUBUNIT PSEUDOURIDINE SYNTHASE B"/>
    <property type="match status" value="1"/>
</dbReference>
<evidence type="ECO:0000256" key="1">
    <source>
        <dbReference type="ARBA" id="ARBA00008348"/>
    </source>
</evidence>
<dbReference type="InterPro" id="IPR020103">
    <property type="entry name" value="PsdUridine_synth_cat_dom_sf"/>
</dbReference>
<evidence type="ECO:0000256" key="5">
    <source>
        <dbReference type="ARBA" id="ARBA00036944"/>
    </source>
</evidence>
<comment type="function">
    <text evidence="6">Responsible for synthesis of pseudouridine from uracil-2605 in 23S ribosomal RNA.</text>
</comment>
<dbReference type="InterPro" id="IPR002942">
    <property type="entry name" value="S4_RNA-bd"/>
</dbReference>
<feature type="region of interest" description="Disordered" evidence="9">
    <location>
        <begin position="266"/>
        <end position="379"/>
    </location>
</feature>
<dbReference type="GO" id="GO:0160139">
    <property type="term" value="F:23S rRNA pseudouridine(2605) synthase activity"/>
    <property type="evidence" value="ECO:0007669"/>
    <property type="project" value="UniProtKB-EC"/>
</dbReference>
<keyword evidence="3 7" id="KW-0694">RNA-binding</keyword>
<feature type="compositionally biased region" description="Polar residues" evidence="9">
    <location>
        <begin position="1"/>
        <end position="10"/>
    </location>
</feature>
<dbReference type="SUPFAM" id="SSF55120">
    <property type="entry name" value="Pseudouridine synthase"/>
    <property type="match status" value="1"/>
</dbReference>
<dbReference type="CDD" id="cd00165">
    <property type="entry name" value="S4"/>
    <property type="match status" value="1"/>
</dbReference>
<feature type="compositionally biased region" description="Basic and acidic residues" evidence="9">
    <location>
        <begin position="338"/>
        <end position="352"/>
    </location>
</feature>
<dbReference type="PROSITE" id="PS50889">
    <property type="entry name" value="S4"/>
    <property type="match status" value="1"/>
</dbReference>
<dbReference type="FunFam" id="3.30.70.1560:FF:000001">
    <property type="entry name" value="Pseudouridine synthase"/>
    <property type="match status" value="1"/>
</dbReference>
<keyword evidence="2" id="KW-0698">rRNA processing</keyword>
<evidence type="ECO:0000313" key="11">
    <source>
        <dbReference type="EMBL" id="PHQ16826.1"/>
    </source>
</evidence>
<feature type="compositionally biased region" description="Basic and acidic residues" evidence="9">
    <location>
        <begin position="273"/>
        <end position="282"/>
    </location>
</feature>
<evidence type="ECO:0000259" key="10">
    <source>
        <dbReference type="SMART" id="SM00363"/>
    </source>
</evidence>
<evidence type="ECO:0000256" key="4">
    <source>
        <dbReference type="ARBA" id="ARBA00023235"/>
    </source>
</evidence>
<dbReference type="Gene3D" id="3.10.290.10">
    <property type="entry name" value="RNA-binding S4 domain"/>
    <property type="match status" value="1"/>
</dbReference>
<dbReference type="NCBIfam" id="TIGR00093">
    <property type="entry name" value="pseudouridine synthase"/>
    <property type="match status" value="1"/>
</dbReference>
<evidence type="ECO:0000313" key="12">
    <source>
        <dbReference type="Proteomes" id="UP000231409"/>
    </source>
</evidence>
<evidence type="ECO:0000256" key="2">
    <source>
        <dbReference type="ARBA" id="ARBA00022552"/>
    </source>
</evidence>
<dbReference type="Pfam" id="PF01479">
    <property type="entry name" value="S4"/>
    <property type="match status" value="1"/>
</dbReference>
<dbReference type="GO" id="GO:0003723">
    <property type="term" value="F:RNA binding"/>
    <property type="evidence" value="ECO:0007669"/>
    <property type="project" value="UniProtKB-KW"/>
</dbReference>
<feature type="compositionally biased region" description="Basic and acidic residues" evidence="9">
    <location>
        <begin position="306"/>
        <end position="327"/>
    </location>
</feature>
<dbReference type="GO" id="GO:0005829">
    <property type="term" value="C:cytosol"/>
    <property type="evidence" value="ECO:0007669"/>
    <property type="project" value="UniProtKB-ARBA"/>
</dbReference>
<keyword evidence="12" id="KW-1185">Reference proteome</keyword>
<feature type="compositionally biased region" description="Basic residues" evidence="9">
    <location>
        <begin position="283"/>
        <end position="293"/>
    </location>
</feature>
<dbReference type="Gene3D" id="3.30.70.580">
    <property type="entry name" value="Pseudouridine synthase I, catalytic domain, N-terminal subdomain"/>
    <property type="match status" value="1"/>
</dbReference>
<evidence type="ECO:0000256" key="9">
    <source>
        <dbReference type="SAM" id="MobiDB-lite"/>
    </source>
</evidence>
<dbReference type="InterPro" id="IPR036986">
    <property type="entry name" value="S4_RNA-bd_sf"/>
</dbReference>
<dbReference type="Proteomes" id="UP000231409">
    <property type="component" value="Unassembled WGS sequence"/>
</dbReference>
<evidence type="ECO:0000256" key="7">
    <source>
        <dbReference type="PROSITE-ProRule" id="PRU00182"/>
    </source>
</evidence>
<name>A0A2G1UQP2_9GAMM</name>
<dbReference type="AlphaFoldDB" id="A0A2G1UQP2"/>
<dbReference type="GO" id="GO:0000455">
    <property type="term" value="P:enzyme-directed rRNA pseudouridine synthesis"/>
    <property type="evidence" value="ECO:0007669"/>
    <property type="project" value="UniProtKB-ARBA"/>
</dbReference>
<feature type="compositionally biased region" description="Basic and acidic residues" evidence="9">
    <location>
        <begin position="370"/>
        <end position="379"/>
    </location>
</feature>
<dbReference type="Pfam" id="PF00849">
    <property type="entry name" value="PseudoU_synth_2"/>
    <property type="match status" value="1"/>
</dbReference>
<dbReference type="EC" id="5.4.99.-" evidence="8"/>
<comment type="caution">
    <text evidence="11">The sequence shown here is derived from an EMBL/GenBank/DDBJ whole genome shotgun (WGS) entry which is preliminary data.</text>
</comment>
<dbReference type="InterPro" id="IPR018496">
    <property type="entry name" value="PsdUridine_synth_RsuA/RluB_CS"/>
</dbReference>
<comment type="similarity">
    <text evidence="1 8">Belongs to the pseudouridine synthase RsuA family.</text>
</comment>
<comment type="catalytic activity">
    <reaction evidence="5">
        <text>uridine(2605) in 23S rRNA = pseudouridine(2605) in 23S rRNA</text>
        <dbReference type="Rhea" id="RHEA:42520"/>
        <dbReference type="Rhea" id="RHEA-COMP:10095"/>
        <dbReference type="Rhea" id="RHEA-COMP:10096"/>
        <dbReference type="ChEBI" id="CHEBI:65314"/>
        <dbReference type="ChEBI" id="CHEBI:65315"/>
        <dbReference type="EC" id="5.4.99.22"/>
    </reaction>
</comment>
<dbReference type="Gene3D" id="3.30.70.1560">
    <property type="entry name" value="Alpha-L RNA-binding motif"/>
    <property type="match status" value="1"/>
</dbReference>
<feature type="compositionally biased region" description="Gly residues" evidence="9">
    <location>
        <begin position="355"/>
        <end position="369"/>
    </location>
</feature>
<feature type="region of interest" description="Disordered" evidence="9">
    <location>
        <begin position="1"/>
        <end position="23"/>
    </location>
</feature>
<reference evidence="11 12" key="1">
    <citation type="submission" date="2017-09" db="EMBL/GenBank/DDBJ databases">
        <title>The draft genome sequences of Marinobacter sp. PWS21.</title>
        <authorList>
            <person name="Cao J."/>
        </authorList>
    </citation>
    <scope>NUCLEOTIDE SEQUENCE [LARGE SCALE GENOMIC DNA]</scope>
    <source>
        <strain evidence="11 12">PWS21</strain>
    </source>
</reference>
<dbReference type="InterPro" id="IPR042092">
    <property type="entry name" value="PsdUridine_s_RsuA/RluB/E/F_cat"/>
</dbReference>
<accession>A0A2G1UQP2</accession>
<dbReference type="NCBIfam" id="NF007976">
    <property type="entry name" value="PRK10700.1"/>
    <property type="match status" value="1"/>
</dbReference>
<protein>
    <recommendedName>
        <fullName evidence="8">Pseudouridine synthase</fullName>
        <ecNumber evidence="8">5.4.99.-</ecNumber>
    </recommendedName>
</protein>
<dbReference type="SUPFAM" id="SSF55174">
    <property type="entry name" value="Alpha-L RNA-binding motif"/>
    <property type="match status" value="1"/>
</dbReference>
<dbReference type="InterPro" id="IPR020094">
    <property type="entry name" value="TruA/RsuA/RluB/E/F_N"/>
</dbReference>
<dbReference type="InterPro" id="IPR006145">
    <property type="entry name" value="PsdUridine_synth_RsuA/RluA"/>
</dbReference>
<evidence type="ECO:0000256" key="8">
    <source>
        <dbReference type="RuleBase" id="RU003887"/>
    </source>
</evidence>
<evidence type="ECO:0000256" key="6">
    <source>
        <dbReference type="ARBA" id="ARBA00037383"/>
    </source>
</evidence>
<dbReference type="PANTHER" id="PTHR47683">
    <property type="entry name" value="PSEUDOURIDINE SYNTHASE FAMILY PROTEIN-RELATED"/>
    <property type="match status" value="1"/>
</dbReference>
<dbReference type="CDD" id="cd02556">
    <property type="entry name" value="PseudoU_synth_RluB"/>
    <property type="match status" value="1"/>
</dbReference>